<name>A0A427ANG7_ENSVE</name>
<feature type="region of interest" description="Disordered" evidence="1">
    <location>
        <begin position="93"/>
        <end position="113"/>
    </location>
</feature>
<dbReference type="AlphaFoldDB" id="A0A427ANG7"/>
<accession>A0A427ANG7</accession>
<dbReference type="EMBL" id="AMZH03001845">
    <property type="protein sequence ID" value="RRT77764.1"/>
    <property type="molecule type" value="Genomic_DNA"/>
</dbReference>
<sequence>MPHPFQYPGVNPSFPSGSQNLPEIPPLLHGTATPTSGPLPSVLDPSSASTLETTSTLLHNRTPVTTVPATTFSISLPLVPLLTSNFEKTAPMPQSMPSVVSSKPNTEPGSTVAHLSVSQPVPSAVVSSSSSQVEKPVGLVTPGQLLQTGSSMLPSSQPLQTSQTDADAKTLEDKSKPLLHEPSCSSAAEAKEAILSLPKSTMQKVC</sequence>
<reference evidence="2 3" key="1">
    <citation type="journal article" date="2014" name="Agronomy (Basel)">
        <title>A Draft Genome Sequence for Ensete ventricosum, the Drought-Tolerant Tree Against Hunger.</title>
        <authorList>
            <person name="Harrison J."/>
            <person name="Moore K.A."/>
            <person name="Paszkiewicz K."/>
            <person name="Jones T."/>
            <person name="Grant M."/>
            <person name="Ambacheew D."/>
            <person name="Muzemil S."/>
            <person name="Studholme D.J."/>
        </authorList>
    </citation>
    <scope>NUCLEOTIDE SEQUENCE [LARGE SCALE GENOMIC DNA]</scope>
</reference>
<proteinExistence type="predicted"/>
<dbReference type="Proteomes" id="UP000287651">
    <property type="component" value="Unassembled WGS sequence"/>
</dbReference>
<comment type="caution">
    <text evidence="2">The sequence shown here is derived from an EMBL/GenBank/DDBJ whole genome shotgun (WGS) entry which is preliminary data.</text>
</comment>
<organism evidence="2 3">
    <name type="scientific">Ensete ventricosum</name>
    <name type="common">Abyssinian banana</name>
    <name type="synonym">Musa ensete</name>
    <dbReference type="NCBI Taxonomy" id="4639"/>
    <lineage>
        <taxon>Eukaryota</taxon>
        <taxon>Viridiplantae</taxon>
        <taxon>Streptophyta</taxon>
        <taxon>Embryophyta</taxon>
        <taxon>Tracheophyta</taxon>
        <taxon>Spermatophyta</taxon>
        <taxon>Magnoliopsida</taxon>
        <taxon>Liliopsida</taxon>
        <taxon>Zingiberales</taxon>
        <taxon>Musaceae</taxon>
        <taxon>Ensete</taxon>
    </lineage>
</organism>
<evidence type="ECO:0000256" key="1">
    <source>
        <dbReference type="SAM" id="MobiDB-lite"/>
    </source>
</evidence>
<feature type="compositionally biased region" description="Basic and acidic residues" evidence="1">
    <location>
        <begin position="166"/>
        <end position="179"/>
    </location>
</feature>
<evidence type="ECO:0000313" key="3">
    <source>
        <dbReference type="Proteomes" id="UP000287651"/>
    </source>
</evidence>
<feature type="region of interest" description="Disordered" evidence="1">
    <location>
        <begin position="1"/>
        <end position="37"/>
    </location>
</feature>
<gene>
    <name evidence="2" type="ORF">B296_00025625</name>
</gene>
<evidence type="ECO:0000313" key="2">
    <source>
        <dbReference type="EMBL" id="RRT77764.1"/>
    </source>
</evidence>
<protein>
    <submittedName>
        <fullName evidence="2">Uncharacterized protein</fullName>
    </submittedName>
</protein>
<feature type="compositionally biased region" description="Polar residues" evidence="1">
    <location>
        <begin position="144"/>
        <end position="165"/>
    </location>
</feature>
<feature type="region of interest" description="Disordered" evidence="1">
    <location>
        <begin position="144"/>
        <end position="187"/>
    </location>
</feature>
<feature type="compositionally biased region" description="Low complexity" evidence="1">
    <location>
        <begin position="93"/>
        <end position="104"/>
    </location>
</feature>